<evidence type="ECO:0000313" key="13">
    <source>
        <dbReference type="EnsemblMetazoa" id="ASTEI11069-PA"/>
    </source>
</evidence>
<dbReference type="PANTHER" id="PTHR28547">
    <property type="entry name" value="PROTEIN MMS22-LIKE"/>
    <property type="match status" value="1"/>
</dbReference>
<keyword evidence="7" id="KW-0156">Chromatin regulator</keyword>
<evidence type="ECO:0000256" key="7">
    <source>
        <dbReference type="ARBA" id="ARBA00022853"/>
    </source>
</evidence>
<dbReference type="GO" id="GO:0043596">
    <property type="term" value="C:nuclear replication fork"/>
    <property type="evidence" value="ECO:0007669"/>
    <property type="project" value="TreeGrafter"/>
</dbReference>
<keyword evidence="5" id="KW-0158">Chromosome</keyword>
<dbReference type="VEuPathDB" id="VectorBase:ASTEI11069"/>
<evidence type="ECO:0000256" key="2">
    <source>
        <dbReference type="ARBA" id="ARBA00004286"/>
    </source>
</evidence>
<dbReference type="Pfam" id="PF14911">
    <property type="entry name" value="MMS22L_C"/>
    <property type="match status" value="1"/>
</dbReference>
<evidence type="ECO:0000256" key="10">
    <source>
        <dbReference type="ARBA" id="ARBA00033326"/>
    </source>
</evidence>
<reference evidence="13" key="2">
    <citation type="submission" date="2020-05" db="UniProtKB">
        <authorList>
            <consortium name="EnsemblMetazoa"/>
        </authorList>
    </citation>
    <scope>IDENTIFICATION</scope>
    <source>
        <strain evidence="13">Indian</strain>
    </source>
</reference>
<keyword evidence="9" id="KW-0539">Nucleus</keyword>
<dbReference type="InterPro" id="IPR042320">
    <property type="entry name" value="MMS22-like"/>
</dbReference>
<evidence type="ECO:0000259" key="12">
    <source>
        <dbReference type="Pfam" id="PF14911"/>
    </source>
</evidence>
<evidence type="ECO:0000256" key="9">
    <source>
        <dbReference type="ARBA" id="ARBA00023242"/>
    </source>
</evidence>
<evidence type="ECO:0000256" key="8">
    <source>
        <dbReference type="ARBA" id="ARBA00023204"/>
    </source>
</evidence>
<dbReference type="GO" id="GO:0000724">
    <property type="term" value="P:double-strand break repair via homologous recombination"/>
    <property type="evidence" value="ECO:0007669"/>
    <property type="project" value="InterPro"/>
</dbReference>
<dbReference type="STRING" id="30069.A0A182YRI3"/>
<comment type="subcellular location">
    <subcellularLocation>
        <location evidence="2">Chromosome</location>
    </subcellularLocation>
    <subcellularLocation>
        <location evidence="1">Nucleus</location>
    </subcellularLocation>
</comment>
<dbReference type="Proteomes" id="UP000076408">
    <property type="component" value="Unassembled WGS sequence"/>
</dbReference>
<dbReference type="Pfam" id="PF14910">
    <property type="entry name" value="MMS22L_N"/>
    <property type="match status" value="1"/>
</dbReference>
<dbReference type="OMA" id="RVYLCLL"/>
<accession>A0A182YRI3</accession>
<feature type="domain" description="Protein MMS22-like N-terminal" evidence="11">
    <location>
        <begin position="108"/>
        <end position="478"/>
    </location>
</feature>
<feature type="domain" description="MMS22-like C-terminal" evidence="12">
    <location>
        <begin position="667"/>
        <end position="1028"/>
    </location>
</feature>
<reference evidence="14" key="1">
    <citation type="journal article" date="2014" name="Genome Biol.">
        <title>Genome analysis of a major urban malaria vector mosquito, Anopheles stephensi.</title>
        <authorList>
            <person name="Jiang X."/>
            <person name="Peery A."/>
            <person name="Hall A.B."/>
            <person name="Sharma A."/>
            <person name="Chen X.G."/>
            <person name="Waterhouse R.M."/>
            <person name="Komissarov A."/>
            <person name="Riehle M.M."/>
            <person name="Shouche Y."/>
            <person name="Sharakhova M.V."/>
            <person name="Lawson D."/>
            <person name="Pakpour N."/>
            <person name="Arensburger P."/>
            <person name="Davidson V.L."/>
            <person name="Eiglmeier K."/>
            <person name="Emrich S."/>
            <person name="George P."/>
            <person name="Kennedy R.C."/>
            <person name="Mane S.P."/>
            <person name="Maslen G."/>
            <person name="Oringanje C."/>
            <person name="Qi Y."/>
            <person name="Settlage R."/>
            <person name="Tojo M."/>
            <person name="Tubio J.M."/>
            <person name="Unger M.F."/>
            <person name="Wang B."/>
            <person name="Vernick K.D."/>
            <person name="Ribeiro J.M."/>
            <person name="James A.A."/>
            <person name="Michel K."/>
            <person name="Riehle M.A."/>
            <person name="Luckhart S."/>
            <person name="Sharakhov I.V."/>
            <person name="Tu Z."/>
        </authorList>
    </citation>
    <scope>NUCLEOTIDE SEQUENCE [LARGE SCALE GENOMIC DNA]</scope>
    <source>
        <strain evidence="14">Indian</strain>
    </source>
</reference>
<keyword evidence="6" id="KW-0227">DNA damage</keyword>
<dbReference type="AlphaFoldDB" id="A0A182YRI3"/>
<comment type="similarity">
    <text evidence="3">Belongs to the MMS22 family. MMS22L subfamily.</text>
</comment>
<name>A0A182YRI3_ANOST</name>
<dbReference type="VEuPathDB" id="VectorBase:ASTEI20_036853"/>
<dbReference type="GO" id="GO:0031297">
    <property type="term" value="P:replication fork processing"/>
    <property type="evidence" value="ECO:0007669"/>
    <property type="project" value="InterPro"/>
</dbReference>
<evidence type="ECO:0000256" key="1">
    <source>
        <dbReference type="ARBA" id="ARBA00004123"/>
    </source>
</evidence>
<evidence type="ECO:0000256" key="6">
    <source>
        <dbReference type="ARBA" id="ARBA00022763"/>
    </source>
</evidence>
<evidence type="ECO:0000259" key="11">
    <source>
        <dbReference type="Pfam" id="PF14910"/>
    </source>
</evidence>
<protein>
    <recommendedName>
        <fullName evidence="4">Protein MMS22-like</fullName>
    </recommendedName>
    <alternativeName>
        <fullName evidence="10">Methyl methanesulfonate-sensitivity protein 22-like</fullName>
    </alternativeName>
</protein>
<evidence type="ECO:0000256" key="5">
    <source>
        <dbReference type="ARBA" id="ARBA00022454"/>
    </source>
</evidence>
<evidence type="ECO:0000313" key="14">
    <source>
        <dbReference type="Proteomes" id="UP000076408"/>
    </source>
</evidence>
<evidence type="ECO:0000256" key="3">
    <source>
        <dbReference type="ARBA" id="ARBA00006585"/>
    </source>
</evidence>
<dbReference type="GO" id="GO:0006325">
    <property type="term" value="P:chromatin organization"/>
    <property type="evidence" value="ECO:0007669"/>
    <property type="project" value="UniProtKB-KW"/>
</dbReference>
<keyword evidence="8" id="KW-0234">DNA repair</keyword>
<proteinExistence type="inferred from homology"/>
<dbReference type="PANTHER" id="PTHR28547:SF1">
    <property type="entry name" value="PROTEIN MMS22-LIKE"/>
    <property type="match status" value="1"/>
</dbReference>
<sequence length="1035" mass="119549">MDKTIDIFGIEVRQWYDQLVNYLSQMARERIQKLQLYETLETGNHIRVQRREITRFLRLVLGNATCMEGQVISESISMVLGALPDLMDPLLKNGWNSLCDKESCGYQIFHGVLEWRWLLMLILKDVKECTMTTNDEFLIDMFEKRTVTTFGKIYGEMMADMLKLSYHLFQMYGVDNIIVKTPYTCFCTKLMWLGMMVLADTTKKVDFWICLNDNMPATAKGRSDGYLFQIWLMNALTKFYEHGPTLENDKASETLLSGYTAADDIAKKFLKSDVKEIQVRQFLLLLDPIISVLWPERFETVIAVWDYFSVRLNSCFVALCDPVKVMSSASHSVAGFIEQATLLVAPETKENHLNLQKNSFHLFLIMLSKIIRHCTAQALNRKVQIIFNRIYLKLGPTKFENMTEQAIHNLGLLFLTMTSATSFENDYPRMSQLIQNIPLSGPANFPVDARINRILVATQVHMALLVLFTGSSFDKSAHIASFLGSIDIQYKKYGDRMQPALKIIVEGMDLIYNKAILKKSFNRGEKHFIKPWMLKYLRYRSSEREKQKLLQVASLNCNDESLDDEYCSAIDQYVMPFVKEKFTNKASPPCIAQIAARLTILKSASDTSTVVHMPSFFTTYINCPTACPEQVLVYLKELIQSSKMLSIIGDKVIIQQWLKLGFYFDRESMLELTRVVYGLKEFKAICDIPTYDMFESKENLIKLFFVFVAKRYKESDTATQLEMKSKLHGIFQNFDGWISNPEGIIRRRILAGLVSALKECPEVFYIESDYSCLYNIAFNHFFLPVSMLVYSKIEQDCIEAIASIWHDVMAIIGKMDYRGDVAIQDTTYNMIDKWIPYFAKLTNPNDAVKPMLLFFCSRNEELLLYTMPRFVKMFVDLERCLPKPNALPVMQMLKRLIKTLVHRKNYETIALFIRLMGTSITQHAYMCNELYSTRSIALEIVFELIDSTEGPSDLVKQAMGNVFLSFTLKCFPFSDKCYINFACRLFDYNPNFIRSMIDLIRCDVGEVEISCGQQNDNILQKALERLEHAFKENNT</sequence>
<dbReference type="InterPro" id="IPR029425">
    <property type="entry name" value="MMS22L_N"/>
</dbReference>
<keyword evidence="14" id="KW-1185">Reference proteome</keyword>
<dbReference type="InterPro" id="IPR029424">
    <property type="entry name" value="MMS22L_C"/>
</dbReference>
<dbReference type="VEuPathDB" id="VectorBase:ASTE010939"/>
<evidence type="ECO:0000256" key="4">
    <source>
        <dbReference type="ARBA" id="ARBA00021061"/>
    </source>
</evidence>
<organism evidence="13 14">
    <name type="scientific">Anopheles stephensi</name>
    <name type="common">Indo-Pakistan malaria mosquito</name>
    <dbReference type="NCBI Taxonomy" id="30069"/>
    <lineage>
        <taxon>Eukaryota</taxon>
        <taxon>Metazoa</taxon>
        <taxon>Ecdysozoa</taxon>
        <taxon>Arthropoda</taxon>
        <taxon>Hexapoda</taxon>
        <taxon>Insecta</taxon>
        <taxon>Pterygota</taxon>
        <taxon>Neoptera</taxon>
        <taxon>Endopterygota</taxon>
        <taxon>Diptera</taxon>
        <taxon>Nematocera</taxon>
        <taxon>Culicoidea</taxon>
        <taxon>Culicidae</taxon>
        <taxon>Anophelinae</taxon>
        <taxon>Anopheles</taxon>
    </lineage>
</organism>
<dbReference type="EnsemblMetazoa" id="ASTEI11069-RA">
    <property type="protein sequence ID" value="ASTEI11069-PA"/>
    <property type="gene ID" value="ASTEI11069"/>
</dbReference>